<proteinExistence type="predicted"/>
<dbReference type="PROSITE" id="PS51755">
    <property type="entry name" value="OMPR_PHOB"/>
    <property type="match status" value="1"/>
</dbReference>
<keyword evidence="5" id="KW-1185">Reference proteome</keyword>
<evidence type="ECO:0000313" key="5">
    <source>
        <dbReference type="Proteomes" id="UP001629432"/>
    </source>
</evidence>
<dbReference type="InterPro" id="IPR036388">
    <property type="entry name" value="WH-like_DNA-bd_sf"/>
</dbReference>
<comment type="caution">
    <text evidence="4">The sequence shown here is derived from an EMBL/GenBank/DDBJ whole genome shotgun (WGS) entry which is preliminary data.</text>
</comment>
<dbReference type="InterPro" id="IPR039420">
    <property type="entry name" value="WalR-like"/>
</dbReference>
<organism evidence="4 5">
    <name type="scientific">Paraburkholderia metrosideri</name>
    <dbReference type="NCBI Taxonomy" id="580937"/>
    <lineage>
        <taxon>Bacteria</taxon>
        <taxon>Pseudomonadati</taxon>
        <taxon>Pseudomonadota</taxon>
        <taxon>Betaproteobacteria</taxon>
        <taxon>Burkholderiales</taxon>
        <taxon>Burkholderiaceae</taxon>
        <taxon>Paraburkholderia</taxon>
    </lineage>
</organism>
<name>A0ABW9DU62_9BURK</name>
<evidence type="ECO:0000259" key="3">
    <source>
        <dbReference type="PROSITE" id="PS51755"/>
    </source>
</evidence>
<dbReference type="InterPro" id="IPR001867">
    <property type="entry name" value="OmpR/PhoB-type_DNA-bd"/>
</dbReference>
<dbReference type="Gene3D" id="3.40.50.2300">
    <property type="match status" value="1"/>
</dbReference>
<gene>
    <name evidence="4" type="ORF">PQQ63_15970</name>
</gene>
<reference evidence="4 5" key="1">
    <citation type="journal article" date="2024" name="Chem. Sci.">
        <title>Discovery of megapolipeptins by genome mining of a Burkholderiales bacteria collection.</title>
        <authorList>
            <person name="Paulo B.S."/>
            <person name="Recchia M.J.J."/>
            <person name="Lee S."/>
            <person name="Fergusson C.H."/>
            <person name="Romanowski S.B."/>
            <person name="Hernandez A."/>
            <person name="Krull N."/>
            <person name="Liu D.Y."/>
            <person name="Cavanagh H."/>
            <person name="Bos A."/>
            <person name="Gray C.A."/>
            <person name="Murphy B.T."/>
            <person name="Linington R.G."/>
            <person name="Eustaquio A.S."/>
        </authorList>
    </citation>
    <scope>NUCLEOTIDE SEQUENCE [LARGE SCALE GENOMIC DNA]</scope>
    <source>
        <strain evidence="4 5">RL17-338-BIC-A</strain>
    </source>
</reference>
<dbReference type="PANTHER" id="PTHR48111">
    <property type="entry name" value="REGULATOR OF RPOS"/>
    <property type="match status" value="1"/>
</dbReference>
<dbReference type="RefSeq" id="WP_408232637.1">
    <property type="nucleotide sequence ID" value="NZ_JAQQCF010000012.1"/>
</dbReference>
<dbReference type="Pfam" id="PF00486">
    <property type="entry name" value="Trans_reg_C"/>
    <property type="match status" value="1"/>
</dbReference>
<dbReference type="SMART" id="SM00862">
    <property type="entry name" value="Trans_reg_C"/>
    <property type="match status" value="1"/>
</dbReference>
<dbReference type="PANTHER" id="PTHR48111:SF37">
    <property type="entry name" value="RESPONSE REGULATOR PROTEIN CARR"/>
    <property type="match status" value="1"/>
</dbReference>
<dbReference type="Gene3D" id="1.10.10.10">
    <property type="entry name" value="Winged helix-like DNA-binding domain superfamily/Winged helix DNA-binding domain"/>
    <property type="match status" value="1"/>
</dbReference>
<evidence type="ECO:0000256" key="2">
    <source>
        <dbReference type="PROSITE-ProRule" id="PRU01091"/>
    </source>
</evidence>
<evidence type="ECO:0000313" key="4">
    <source>
        <dbReference type="EMBL" id="MFM0638194.1"/>
    </source>
</evidence>
<dbReference type="Proteomes" id="UP001629432">
    <property type="component" value="Unassembled WGS sequence"/>
</dbReference>
<dbReference type="CDD" id="cd00383">
    <property type="entry name" value="trans_reg_C"/>
    <property type="match status" value="1"/>
</dbReference>
<protein>
    <submittedName>
        <fullName evidence="4">Response regulator transcription factor</fullName>
    </submittedName>
</protein>
<dbReference type="InterPro" id="IPR016032">
    <property type="entry name" value="Sig_transdc_resp-reg_C-effctor"/>
</dbReference>
<accession>A0ABW9DU62</accession>
<dbReference type="SUPFAM" id="SSF52172">
    <property type="entry name" value="CheY-like"/>
    <property type="match status" value="1"/>
</dbReference>
<feature type="domain" description="OmpR/PhoB-type" evidence="3">
    <location>
        <begin position="138"/>
        <end position="236"/>
    </location>
</feature>
<sequence>MRVLFVGPSHPEAAWLFKALQESAHSLQRADDLRDGVFLASQEPFDAIVLMVLEVGFYSSLQGFIGEFAVAGSGAAIVAVLGAATAQDRTKVLRAGADACFCQPYSFIEMHERMAALQRVGGGRGALGGSASASVAASVLPSMGGPALDAATRELVCGTRRVAVTRREFLLLECLMRQVNAPVARDQLIRYAWPEKEDVDPSSVNLVVSRLRRKLLGDVPEVRIETVSRFGYQVSV</sequence>
<dbReference type="SUPFAM" id="SSF46894">
    <property type="entry name" value="C-terminal effector domain of the bipartite response regulators"/>
    <property type="match status" value="1"/>
</dbReference>
<evidence type="ECO:0000256" key="1">
    <source>
        <dbReference type="ARBA" id="ARBA00023125"/>
    </source>
</evidence>
<dbReference type="InterPro" id="IPR011006">
    <property type="entry name" value="CheY-like_superfamily"/>
</dbReference>
<feature type="DNA-binding region" description="OmpR/PhoB-type" evidence="2">
    <location>
        <begin position="138"/>
        <end position="236"/>
    </location>
</feature>
<dbReference type="EMBL" id="JAQQCF010000012">
    <property type="protein sequence ID" value="MFM0638194.1"/>
    <property type="molecule type" value="Genomic_DNA"/>
</dbReference>
<keyword evidence="1 2" id="KW-0238">DNA-binding</keyword>